<sequence length="56" mass="6929">MKLIIIINYKNQVIAYTYYDRSCLLDLIVKEEQDEKMVGHDRYINPWFVVSLWRYK</sequence>
<comment type="caution">
    <text evidence="1">The sequence shown here is derived from an EMBL/GenBank/DDBJ whole genome shotgun (WGS) entry which is preliminary data.</text>
</comment>
<accession>A0ABN1FZQ8</accession>
<keyword evidence="2" id="KW-1185">Reference proteome</keyword>
<name>A0ABN1FZQ8_9BACI</name>
<proteinExistence type="predicted"/>
<evidence type="ECO:0000313" key="1">
    <source>
        <dbReference type="EMBL" id="GAA0601251.1"/>
    </source>
</evidence>
<reference evidence="1 2" key="1">
    <citation type="journal article" date="2019" name="Int. J. Syst. Evol. Microbiol.">
        <title>The Global Catalogue of Microorganisms (GCM) 10K type strain sequencing project: providing services to taxonomists for standard genome sequencing and annotation.</title>
        <authorList>
            <consortium name="The Broad Institute Genomics Platform"/>
            <consortium name="The Broad Institute Genome Sequencing Center for Infectious Disease"/>
            <person name="Wu L."/>
            <person name="Ma J."/>
        </authorList>
    </citation>
    <scope>NUCLEOTIDE SEQUENCE [LARGE SCALE GENOMIC DNA]</scope>
    <source>
        <strain evidence="1 2">JCM 15395</strain>
    </source>
</reference>
<dbReference type="EMBL" id="BAAADS010000012">
    <property type="protein sequence ID" value="GAA0601251.1"/>
    <property type="molecule type" value="Genomic_DNA"/>
</dbReference>
<organism evidence="1 2">
    <name type="scientific">Virgibacillus siamensis</name>
    <dbReference type="NCBI Taxonomy" id="480071"/>
    <lineage>
        <taxon>Bacteria</taxon>
        <taxon>Bacillati</taxon>
        <taxon>Bacillota</taxon>
        <taxon>Bacilli</taxon>
        <taxon>Bacillales</taxon>
        <taxon>Bacillaceae</taxon>
        <taxon>Virgibacillus</taxon>
    </lineage>
</organism>
<gene>
    <name evidence="1" type="ORF">GCM10009001_17400</name>
</gene>
<dbReference type="Proteomes" id="UP001500866">
    <property type="component" value="Unassembled WGS sequence"/>
</dbReference>
<protein>
    <submittedName>
        <fullName evidence="1">Uncharacterized protein</fullName>
    </submittedName>
</protein>
<evidence type="ECO:0000313" key="2">
    <source>
        <dbReference type="Proteomes" id="UP001500866"/>
    </source>
</evidence>